<proteinExistence type="predicted"/>
<dbReference type="InterPro" id="IPR011989">
    <property type="entry name" value="ARM-like"/>
</dbReference>
<dbReference type="InterPro" id="IPR016024">
    <property type="entry name" value="ARM-type_fold"/>
</dbReference>
<organism evidence="3 4">
    <name type="scientific">Gimesia chilikensis</name>
    <dbReference type="NCBI Taxonomy" id="2605989"/>
    <lineage>
        <taxon>Bacteria</taxon>
        <taxon>Pseudomonadati</taxon>
        <taxon>Planctomycetota</taxon>
        <taxon>Planctomycetia</taxon>
        <taxon>Planctomycetales</taxon>
        <taxon>Planctomycetaceae</taxon>
        <taxon>Gimesia</taxon>
    </lineage>
</organism>
<name>A0A517WMN4_9PLAN</name>
<reference evidence="3 4" key="1">
    <citation type="submission" date="2019-02" db="EMBL/GenBank/DDBJ databases">
        <title>Deep-cultivation of Planctomycetes and their phenomic and genomic characterization uncovers novel biology.</title>
        <authorList>
            <person name="Wiegand S."/>
            <person name="Jogler M."/>
            <person name="Boedeker C."/>
            <person name="Pinto D."/>
            <person name="Vollmers J."/>
            <person name="Rivas-Marin E."/>
            <person name="Kohn T."/>
            <person name="Peeters S.H."/>
            <person name="Heuer A."/>
            <person name="Rast P."/>
            <person name="Oberbeckmann S."/>
            <person name="Bunk B."/>
            <person name="Jeske O."/>
            <person name="Meyerdierks A."/>
            <person name="Storesund J.E."/>
            <person name="Kallscheuer N."/>
            <person name="Luecker S."/>
            <person name="Lage O.M."/>
            <person name="Pohl T."/>
            <person name="Merkel B.J."/>
            <person name="Hornburger P."/>
            <person name="Mueller R.-W."/>
            <person name="Bruemmer F."/>
            <person name="Labrenz M."/>
            <person name="Spormann A.M."/>
            <person name="Op den Camp H."/>
            <person name="Overmann J."/>
            <person name="Amann R."/>
            <person name="Jetten M.S.M."/>
            <person name="Mascher T."/>
            <person name="Medema M.H."/>
            <person name="Devos D.P."/>
            <person name="Kaster A.-K."/>
            <person name="Ovreas L."/>
            <person name="Rohde M."/>
            <person name="Galperin M.Y."/>
            <person name="Jogler C."/>
        </authorList>
    </citation>
    <scope>NUCLEOTIDE SEQUENCE [LARGE SCALE GENOMIC DNA]</scope>
    <source>
        <strain evidence="3 4">V6</strain>
    </source>
</reference>
<dbReference type="RefSeq" id="WP_145045645.1">
    <property type="nucleotide sequence ID" value="NZ_CP036347.1"/>
</dbReference>
<protein>
    <submittedName>
        <fullName evidence="3">HEAT repeat protein</fullName>
    </submittedName>
</protein>
<feature type="chain" id="PRO_5021900971" evidence="1">
    <location>
        <begin position="26"/>
        <end position="861"/>
    </location>
</feature>
<dbReference type="SUPFAM" id="SSF48371">
    <property type="entry name" value="ARM repeat"/>
    <property type="match status" value="1"/>
</dbReference>
<dbReference type="AlphaFoldDB" id="A0A517WMN4"/>
<gene>
    <name evidence="3" type="ORF">V6x_62650</name>
</gene>
<dbReference type="InterPro" id="IPR010496">
    <property type="entry name" value="AL/BT2_dom"/>
</dbReference>
<evidence type="ECO:0000313" key="3">
    <source>
        <dbReference type="EMBL" id="QDU06511.1"/>
    </source>
</evidence>
<dbReference type="InterPro" id="IPR004155">
    <property type="entry name" value="PBS_lyase_HEAT"/>
</dbReference>
<feature type="domain" description="3-keto-alpha-glucoside-1,2-lyase/3-keto-2-hydroxy-glucal hydratase" evidence="2">
    <location>
        <begin position="679"/>
        <end position="859"/>
    </location>
</feature>
<dbReference type="Gene3D" id="2.60.120.560">
    <property type="entry name" value="Exo-inulinase, domain 1"/>
    <property type="match status" value="1"/>
</dbReference>
<dbReference type="Gene3D" id="1.25.10.10">
    <property type="entry name" value="Leucine-rich Repeat Variant"/>
    <property type="match status" value="2"/>
</dbReference>
<dbReference type="EMBL" id="CP036347">
    <property type="protein sequence ID" value="QDU06511.1"/>
    <property type="molecule type" value="Genomic_DNA"/>
</dbReference>
<evidence type="ECO:0000256" key="1">
    <source>
        <dbReference type="SAM" id="SignalP"/>
    </source>
</evidence>
<dbReference type="GO" id="GO:0016787">
    <property type="term" value="F:hydrolase activity"/>
    <property type="evidence" value="ECO:0007669"/>
    <property type="project" value="InterPro"/>
</dbReference>
<evidence type="ECO:0000259" key="2">
    <source>
        <dbReference type="Pfam" id="PF06439"/>
    </source>
</evidence>
<dbReference type="Pfam" id="PF06439">
    <property type="entry name" value="3keto-disac_hyd"/>
    <property type="match status" value="1"/>
</dbReference>
<dbReference type="Proteomes" id="UP000320722">
    <property type="component" value="Chromosome"/>
</dbReference>
<feature type="signal peptide" evidence="1">
    <location>
        <begin position="1"/>
        <end position="25"/>
    </location>
</feature>
<dbReference type="Pfam" id="PF13646">
    <property type="entry name" value="HEAT_2"/>
    <property type="match status" value="1"/>
</dbReference>
<evidence type="ECO:0000313" key="4">
    <source>
        <dbReference type="Proteomes" id="UP000320722"/>
    </source>
</evidence>
<sequence precursor="true">MFSFRFCLLTILSVSLFSSANLVSAAEKSDSEAIRLVNVLNSDASTYDKAMACRRLAAIGDAKSVPAIAKYLGDEKLATYARSALENIPADAADQALEAALKSIKGDQLVGVINSLAKRKDKGATAELAKLLANDNPKVAIAAAHALGAIGTSDAAAALKQSLGTDRAAVKQEVAFALLMCARSLADSNKRQAVELTEVVLKADLPENVNLAATQRAIVLLGKDGFDLLAKTLKAEDLARFRAGLQAARKVGPEASTTLVAVYPELSDERKGLVIAALSQSKNAGALPLIQQALKSDSEALQLQAVLSLGELVSVLKADEQLQVINGLFNVLNQLLEERSKLLGLAVTNNPELDPAVEAVIAKIYRSQHSAKVKAAIEENTRKLVENEGWHQQKAGLQLAGDCRLSTLTPVILPLANHSNSVIKQAAIQALGGTTSSEDLPKLIALAVKNPGDAAISDALKAACARLPLEETAQTLAQTMDGASIEQQQLILNQLAAIGGETALKTMVAAARSNEDALQNTATDLLGKWVTIDVAPPLLDLAQSLENRKYQIRALRGYIRVARQLNMTPAERLEVCRNTLANAERNDEKKLVFEVLRRYPTPEAVNFTINLLKEKDLNVAASATIVSWAERGTPIENTLLRDALQQVITTTDNAGLKQRAEQQLERISAQAAQEEQALGFQPLYDGKTFNGWHGNEEIFRIEDGEIVAGSLSEKVKQNEFLRSDKEYEDFELILEFKLLGEKTNAGVQIRTAEIPDDHEVSGFQADLGTGYWGCLYDESRRRKILAGPPKEIRDLPVRMNDWNTYRIRCQGPRIQLWINGVQTVDYVEQDPQIPLKGIIALQIHGNLVNQVHYRNVRLREL</sequence>
<keyword evidence="1" id="KW-0732">Signal</keyword>
<dbReference type="SMART" id="SM00567">
    <property type="entry name" value="EZ_HEAT"/>
    <property type="match status" value="3"/>
</dbReference>
<accession>A0A517WMN4</accession>